<dbReference type="GO" id="GO:0000166">
    <property type="term" value="F:nucleotide binding"/>
    <property type="evidence" value="ECO:0007669"/>
    <property type="project" value="UniProtKB-KW"/>
</dbReference>
<evidence type="ECO:0000259" key="9">
    <source>
        <dbReference type="PROSITE" id="PS51831"/>
    </source>
</evidence>
<organism evidence="10 11">
    <name type="scientific">Dokdonia sinensis</name>
    <dbReference type="NCBI Taxonomy" id="2479847"/>
    <lineage>
        <taxon>Bacteria</taxon>
        <taxon>Pseudomonadati</taxon>
        <taxon>Bacteroidota</taxon>
        <taxon>Flavobacteriia</taxon>
        <taxon>Flavobacteriales</taxon>
        <taxon>Flavobacteriaceae</taxon>
        <taxon>Dokdonia</taxon>
    </lineage>
</organism>
<keyword evidence="2" id="KW-1003">Cell membrane</keyword>
<reference evidence="10 11" key="1">
    <citation type="submission" date="2018-10" db="EMBL/GenBank/DDBJ databases">
        <title>Dokdonia luteus sp. nov., isolated from sea water.</title>
        <authorList>
            <person name="Zhou L.Y."/>
            <person name="Du Z.J."/>
        </authorList>
    </citation>
    <scope>NUCLEOTIDE SEQUENCE [LARGE SCALE GENOMIC DNA]</scope>
    <source>
        <strain evidence="10 11">SH27</strain>
    </source>
</reference>
<dbReference type="RefSeq" id="WP_121917202.1">
    <property type="nucleotide sequence ID" value="NZ_REFV01000006.1"/>
</dbReference>
<dbReference type="SUPFAM" id="SSF109604">
    <property type="entry name" value="HD-domain/PDEase-like"/>
    <property type="match status" value="1"/>
</dbReference>
<sequence length="417" mass="48563">MTELLEKTDKFVAELFENELPKTCIYHNYVHTKRVLKSTQEIIDNSERKLKDDEKLILQLAALLHDTGYVNGTKDHEARSAEIAKKFLAEEQVDQNIIDEVVKVILATQMSVEPQTFLEKVLRDADASHFAKKYFPEASEYLRQELKIKGIKEYTPEEWVYANIDMFTVHHKYYTDYAQKEWKPKKDDNLNSLTKIRKKNKKMRKKEKFKVKMKDASPEKGIQSMYRIALRNHIKLSDIADTKANILLSVNAIIISLALANLIPKLENPSNSHLIYPTAIFVLFAIISMVLSVLATRPNVTRGEFDKEDVKNKEVNLLFFGNFHQMKLEDYEWAIGEMLKDKDYIYSALTKDLYFLGVVLDRKYRLLRLTYNVFMVGIIISVLTFAVFFQFRDKVREVVPEIDVTAIPDILQLTFLS</sequence>
<dbReference type="Pfam" id="PF01966">
    <property type="entry name" value="HD"/>
    <property type="match status" value="1"/>
</dbReference>
<evidence type="ECO:0000313" key="10">
    <source>
        <dbReference type="EMBL" id="RMB59564.1"/>
    </source>
</evidence>
<dbReference type="GO" id="GO:0051607">
    <property type="term" value="P:defense response to virus"/>
    <property type="evidence" value="ECO:0007669"/>
    <property type="project" value="UniProtKB-KW"/>
</dbReference>
<dbReference type="InterPro" id="IPR043760">
    <property type="entry name" value="PycTM_dom"/>
</dbReference>
<dbReference type="Pfam" id="PF18967">
    <property type="entry name" value="PycTM"/>
    <property type="match status" value="1"/>
</dbReference>
<protein>
    <submittedName>
        <fullName evidence="10">HD domain-containing protein</fullName>
    </submittedName>
</protein>
<dbReference type="PROSITE" id="PS51831">
    <property type="entry name" value="HD"/>
    <property type="match status" value="1"/>
</dbReference>
<evidence type="ECO:0000256" key="4">
    <source>
        <dbReference type="ARBA" id="ARBA00022741"/>
    </source>
</evidence>
<evidence type="ECO:0000256" key="1">
    <source>
        <dbReference type="ARBA" id="ARBA00004236"/>
    </source>
</evidence>
<name>A0A3M0G3N9_9FLAO</name>
<feature type="transmembrane region" description="Helical" evidence="8">
    <location>
        <begin position="275"/>
        <end position="295"/>
    </location>
</feature>
<proteinExistence type="predicted"/>
<dbReference type="InterPro" id="IPR006674">
    <property type="entry name" value="HD_domain"/>
</dbReference>
<accession>A0A3M0G3N9</accession>
<dbReference type="OrthoDB" id="5728337at2"/>
<feature type="transmembrane region" description="Helical" evidence="8">
    <location>
        <begin position="244"/>
        <end position="263"/>
    </location>
</feature>
<keyword evidence="7 8" id="KW-0472">Membrane</keyword>
<keyword evidence="11" id="KW-1185">Reference proteome</keyword>
<dbReference type="AlphaFoldDB" id="A0A3M0G3N9"/>
<evidence type="ECO:0000256" key="6">
    <source>
        <dbReference type="ARBA" id="ARBA00023118"/>
    </source>
</evidence>
<dbReference type="GO" id="GO:0005886">
    <property type="term" value="C:plasma membrane"/>
    <property type="evidence" value="ECO:0007669"/>
    <property type="project" value="UniProtKB-SubCell"/>
</dbReference>
<evidence type="ECO:0000256" key="8">
    <source>
        <dbReference type="SAM" id="Phobius"/>
    </source>
</evidence>
<dbReference type="CDD" id="cd00077">
    <property type="entry name" value="HDc"/>
    <property type="match status" value="1"/>
</dbReference>
<keyword evidence="6" id="KW-0051">Antiviral defense</keyword>
<gene>
    <name evidence="10" type="ORF">EAX61_08245</name>
</gene>
<evidence type="ECO:0000256" key="2">
    <source>
        <dbReference type="ARBA" id="ARBA00022475"/>
    </source>
</evidence>
<dbReference type="Proteomes" id="UP000281985">
    <property type="component" value="Unassembled WGS sequence"/>
</dbReference>
<keyword evidence="5 8" id="KW-1133">Transmembrane helix</keyword>
<dbReference type="InterPro" id="IPR003607">
    <property type="entry name" value="HD/PDEase_dom"/>
</dbReference>
<dbReference type="Gene3D" id="1.10.3210.10">
    <property type="entry name" value="Hypothetical protein af1432"/>
    <property type="match status" value="1"/>
</dbReference>
<evidence type="ECO:0000256" key="7">
    <source>
        <dbReference type="ARBA" id="ARBA00023136"/>
    </source>
</evidence>
<feature type="transmembrane region" description="Helical" evidence="8">
    <location>
        <begin position="369"/>
        <end position="391"/>
    </location>
</feature>
<comment type="caution">
    <text evidence="10">The sequence shown here is derived from an EMBL/GenBank/DDBJ whole genome shotgun (WGS) entry which is preliminary data.</text>
</comment>
<dbReference type="SMART" id="SM00471">
    <property type="entry name" value="HDc"/>
    <property type="match status" value="1"/>
</dbReference>
<evidence type="ECO:0000256" key="5">
    <source>
        <dbReference type="ARBA" id="ARBA00022989"/>
    </source>
</evidence>
<evidence type="ECO:0000256" key="3">
    <source>
        <dbReference type="ARBA" id="ARBA00022692"/>
    </source>
</evidence>
<feature type="domain" description="HD" evidence="9">
    <location>
        <begin position="28"/>
        <end position="131"/>
    </location>
</feature>
<comment type="subcellular location">
    <subcellularLocation>
        <location evidence="1">Cell membrane</location>
    </subcellularLocation>
</comment>
<dbReference type="EMBL" id="REFV01000006">
    <property type="protein sequence ID" value="RMB59564.1"/>
    <property type="molecule type" value="Genomic_DNA"/>
</dbReference>
<keyword evidence="3 8" id="KW-0812">Transmembrane</keyword>
<keyword evidence="4" id="KW-0547">Nucleotide-binding</keyword>
<evidence type="ECO:0000313" key="11">
    <source>
        <dbReference type="Proteomes" id="UP000281985"/>
    </source>
</evidence>